<proteinExistence type="predicted"/>
<dbReference type="EMBL" id="LAZR01060942">
    <property type="protein sequence ID" value="KKK64614.1"/>
    <property type="molecule type" value="Genomic_DNA"/>
</dbReference>
<evidence type="ECO:0000313" key="1">
    <source>
        <dbReference type="EMBL" id="KKK64614.1"/>
    </source>
</evidence>
<feature type="non-terminal residue" evidence="1">
    <location>
        <position position="1"/>
    </location>
</feature>
<comment type="caution">
    <text evidence="1">The sequence shown here is derived from an EMBL/GenBank/DDBJ whole genome shotgun (WGS) entry which is preliminary data.</text>
</comment>
<protein>
    <submittedName>
        <fullName evidence="1">Uncharacterized protein</fullName>
    </submittedName>
</protein>
<dbReference type="AlphaFoldDB" id="A0A0F8ZDN9"/>
<accession>A0A0F8ZDN9</accession>
<organism evidence="1">
    <name type="scientific">marine sediment metagenome</name>
    <dbReference type="NCBI Taxonomy" id="412755"/>
    <lineage>
        <taxon>unclassified sequences</taxon>
        <taxon>metagenomes</taxon>
        <taxon>ecological metagenomes</taxon>
    </lineage>
</organism>
<gene>
    <name evidence="1" type="ORF">LCGC14_2982390</name>
</gene>
<sequence length="76" mass="8282">RKVVSLGVHCSASVLPVIEKVIADEIEQAVKKAKANKRKTLKDIDLLVYDKEPITTEDKEVSLAPEISESTTSTSS</sequence>
<reference evidence="1" key="1">
    <citation type="journal article" date="2015" name="Nature">
        <title>Complex archaea that bridge the gap between prokaryotes and eukaryotes.</title>
        <authorList>
            <person name="Spang A."/>
            <person name="Saw J.H."/>
            <person name="Jorgensen S.L."/>
            <person name="Zaremba-Niedzwiedzka K."/>
            <person name="Martijn J."/>
            <person name="Lind A.E."/>
            <person name="van Eijk R."/>
            <person name="Schleper C."/>
            <person name="Guy L."/>
            <person name="Ettema T.J."/>
        </authorList>
    </citation>
    <scope>NUCLEOTIDE SEQUENCE</scope>
</reference>
<name>A0A0F8ZDN9_9ZZZZ</name>